<sequence length="58" mass="6139">LAAALSLPLLMADGTAFPLRDTIIFLTVAVVIIMLTVQGLGLPVLIKLLKLNPIPDTE</sequence>
<reference evidence="2" key="1">
    <citation type="submission" date="2019-03" db="EMBL/GenBank/DDBJ databases">
        <title>Single cell metagenomics reveals metabolic interactions within the superorganism composed of flagellate Streblomastix strix and complex community of Bacteroidetes bacteria on its surface.</title>
        <authorList>
            <person name="Treitli S.C."/>
            <person name="Kolisko M."/>
            <person name="Husnik F."/>
            <person name="Keeling P."/>
            <person name="Hampl V."/>
        </authorList>
    </citation>
    <scope>NUCLEOTIDE SEQUENCE</scope>
    <source>
        <strain evidence="2">STM</strain>
    </source>
</reference>
<keyword evidence="1" id="KW-0812">Transmembrane</keyword>
<feature type="non-terminal residue" evidence="2">
    <location>
        <position position="1"/>
    </location>
</feature>
<evidence type="ECO:0000313" key="2">
    <source>
        <dbReference type="EMBL" id="KAA6314784.1"/>
    </source>
</evidence>
<comment type="caution">
    <text evidence="2">The sequence shown here is derived from an EMBL/GenBank/DDBJ whole genome shotgun (WGS) entry which is preliminary data.</text>
</comment>
<feature type="transmembrane region" description="Helical" evidence="1">
    <location>
        <begin position="24"/>
        <end position="46"/>
    </location>
</feature>
<protein>
    <submittedName>
        <fullName evidence="2">Uncharacterized protein</fullName>
    </submittedName>
</protein>
<dbReference type="AlphaFoldDB" id="A0A5J4Q1L5"/>
<keyword evidence="1" id="KW-1133">Transmembrane helix</keyword>
<proteinExistence type="predicted"/>
<keyword evidence="1" id="KW-0472">Membrane</keyword>
<organism evidence="2">
    <name type="scientific">termite gut metagenome</name>
    <dbReference type="NCBI Taxonomy" id="433724"/>
    <lineage>
        <taxon>unclassified sequences</taxon>
        <taxon>metagenomes</taxon>
        <taxon>organismal metagenomes</taxon>
    </lineage>
</organism>
<dbReference type="EMBL" id="SNRY01005508">
    <property type="protein sequence ID" value="KAA6314784.1"/>
    <property type="molecule type" value="Genomic_DNA"/>
</dbReference>
<name>A0A5J4Q1L5_9ZZZZ</name>
<gene>
    <name evidence="2" type="ORF">EZS27_034654</name>
</gene>
<accession>A0A5J4Q1L5</accession>
<evidence type="ECO:0000256" key="1">
    <source>
        <dbReference type="SAM" id="Phobius"/>
    </source>
</evidence>